<organism evidence="3 4">
    <name type="scientific">Aspergillus bertholletiae</name>
    <dbReference type="NCBI Taxonomy" id="1226010"/>
    <lineage>
        <taxon>Eukaryota</taxon>
        <taxon>Fungi</taxon>
        <taxon>Dikarya</taxon>
        <taxon>Ascomycota</taxon>
        <taxon>Pezizomycotina</taxon>
        <taxon>Eurotiomycetes</taxon>
        <taxon>Eurotiomycetidae</taxon>
        <taxon>Eurotiales</taxon>
        <taxon>Aspergillaceae</taxon>
        <taxon>Aspergillus</taxon>
        <taxon>Aspergillus subgen. Circumdati</taxon>
    </lineage>
</organism>
<dbReference type="AlphaFoldDB" id="A0A5N7AU92"/>
<dbReference type="GO" id="GO:0005886">
    <property type="term" value="C:plasma membrane"/>
    <property type="evidence" value="ECO:0007669"/>
    <property type="project" value="TreeGrafter"/>
</dbReference>
<dbReference type="Gene3D" id="1.20.1270.60">
    <property type="entry name" value="Arfaptin homology (AH) domain/BAR domain"/>
    <property type="match status" value="1"/>
</dbReference>
<dbReference type="GO" id="GO:0006897">
    <property type="term" value="P:endocytosis"/>
    <property type="evidence" value="ECO:0007669"/>
    <property type="project" value="TreeGrafter"/>
</dbReference>
<dbReference type="EMBL" id="ML736351">
    <property type="protein sequence ID" value="KAE8372589.1"/>
    <property type="molecule type" value="Genomic_DNA"/>
</dbReference>
<reference evidence="3 4" key="1">
    <citation type="submission" date="2019-04" db="EMBL/GenBank/DDBJ databases">
        <title>Friends and foes A comparative genomics studyof 23 Aspergillus species from section Flavi.</title>
        <authorList>
            <consortium name="DOE Joint Genome Institute"/>
            <person name="Kjaerbolling I."/>
            <person name="Vesth T."/>
            <person name="Frisvad J.C."/>
            <person name="Nybo J.L."/>
            <person name="Theobald S."/>
            <person name="Kildgaard S."/>
            <person name="Isbrandt T."/>
            <person name="Kuo A."/>
            <person name="Sato A."/>
            <person name="Lyhne E.K."/>
            <person name="Kogle M.E."/>
            <person name="Wiebenga A."/>
            <person name="Kun R.S."/>
            <person name="Lubbers R.J."/>
            <person name="Makela M.R."/>
            <person name="Barry K."/>
            <person name="Chovatia M."/>
            <person name="Clum A."/>
            <person name="Daum C."/>
            <person name="Haridas S."/>
            <person name="He G."/>
            <person name="LaButti K."/>
            <person name="Lipzen A."/>
            <person name="Mondo S."/>
            <person name="Riley R."/>
            <person name="Salamov A."/>
            <person name="Simmons B.A."/>
            <person name="Magnuson J.K."/>
            <person name="Henrissat B."/>
            <person name="Mortensen U.H."/>
            <person name="Larsen T.O."/>
            <person name="Devries R.P."/>
            <person name="Grigoriev I.V."/>
            <person name="Machida M."/>
            <person name="Baker S.E."/>
            <person name="Andersen M.R."/>
        </authorList>
    </citation>
    <scope>NUCLEOTIDE SEQUENCE [LARGE SCALE GENOMIC DNA]</scope>
    <source>
        <strain evidence="3 4">IBT 29228</strain>
    </source>
</reference>
<dbReference type="Proteomes" id="UP000326198">
    <property type="component" value="Unassembled WGS sequence"/>
</dbReference>
<keyword evidence="1" id="KW-0597">Phosphoprotein</keyword>
<evidence type="ECO:0000256" key="1">
    <source>
        <dbReference type="ARBA" id="ARBA00022553"/>
    </source>
</evidence>
<accession>A0A5N7AU92</accession>
<dbReference type="PANTHER" id="PTHR31962">
    <property type="entry name" value="SPHINGOLIPID LONG CHAIN BASE-RESPONSIVE PROTEIN PIL1"/>
    <property type="match status" value="1"/>
</dbReference>
<dbReference type="FunFam" id="1.20.1270.60:FF:000005">
    <property type="entry name" value="Sphingolipid long chain base-responsive pil1"/>
    <property type="match status" value="1"/>
</dbReference>
<evidence type="ECO:0000256" key="2">
    <source>
        <dbReference type="SAM" id="MobiDB-lite"/>
    </source>
</evidence>
<dbReference type="InterPro" id="IPR028245">
    <property type="entry name" value="PIL1/LSP1"/>
</dbReference>
<dbReference type="OrthoDB" id="5599269at2759"/>
<name>A0A5N7AU92_9EURO</name>
<dbReference type="Pfam" id="PF13805">
    <property type="entry name" value="Pil1"/>
    <property type="match status" value="1"/>
</dbReference>
<feature type="region of interest" description="Disordered" evidence="2">
    <location>
        <begin position="440"/>
        <end position="486"/>
    </location>
</feature>
<evidence type="ECO:0000313" key="4">
    <source>
        <dbReference type="Proteomes" id="UP000326198"/>
    </source>
</evidence>
<dbReference type="GO" id="GO:0008289">
    <property type="term" value="F:lipid binding"/>
    <property type="evidence" value="ECO:0007669"/>
    <property type="project" value="TreeGrafter"/>
</dbReference>
<dbReference type="GO" id="GO:0070941">
    <property type="term" value="P:eisosome assembly"/>
    <property type="evidence" value="ECO:0007669"/>
    <property type="project" value="TreeGrafter"/>
</dbReference>
<sequence>MNRLIKNENAAISAYEKAGRERVSTAKELSDWGEATEDDAVSDITDKLGVLLAEMGDQEEIFAAYLEEYRTVLKHIRETENSVQPARNHRAKIQDDIARLKIKDPESLRLETLEQELVRAEAQSLVAEAQLTNMTRAKIKEAFDIHLAAVIERGEKQILLARHARRLLGILDDSPVVPGEPRKDYDRGDEASQIIQDAERGLRSWESTTVPIPTSAGRMHDSTLLPAPAARVARDSQAITVGSSEIGGREMSVSTRDIRGSILEAPYTEDYPPEAQSTQEYVHEYASEPREGVVPSTEAQEFQKPIAEPTGESVAEPMGESVAEPMEESVAEPTATPVAEPVAEPVAAAPVAAPVVPTRDTYSGPSNTLTYIPGTKQRIDTATGVEGYGESSAQGARGIYGGALHSTGYTSRAYNTIPGTKEYVGPISAARSWDESVTDISEDVNENTTSDRSIDESTDPSRPFDEPSPQLAEGTEVEKATEATGDAHEYFREKLQEQPQAALGIPQTVAVPY</sequence>
<evidence type="ECO:0000313" key="3">
    <source>
        <dbReference type="EMBL" id="KAE8372589.1"/>
    </source>
</evidence>
<gene>
    <name evidence="3" type="ORF">BDV26DRAFT_273883</name>
</gene>
<protein>
    <submittedName>
        <fullName evidence="3">Eisosome component PIL1-domain-containing protein</fullName>
    </submittedName>
</protein>
<keyword evidence="4" id="KW-1185">Reference proteome</keyword>
<dbReference type="GO" id="GO:0036286">
    <property type="term" value="C:eisosome filament"/>
    <property type="evidence" value="ECO:0007669"/>
    <property type="project" value="TreeGrafter"/>
</dbReference>
<proteinExistence type="predicted"/>
<feature type="compositionally biased region" description="Basic and acidic residues" evidence="2">
    <location>
        <begin position="476"/>
        <end position="486"/>
    </location>
</feature>
<dbReference type="InterPro" id="IPR027267">
    <property type="entry name" value="AH/BAR_dom_sf"/>
</dbReference>
<dbReference type="PANTHER" id="PTHR31962:SF4">
    <property type="entry name" value="PRIMARY COMPONENT OF EISOSOMES (EUROFUNG)"/>
    <property type="match status" value="1"/>
</dbReference>